<dbReference type="Pfam" id="PF22645">
    <property type="entry name" value="GKRP_SIS_N"/>
    <property type="match status" value="1"/>
</dbReference>
<dbReference type="InterPro" id="IPR005486">
    <property type="entry name" value="Glucokinase_regulatory_CS"/>
</dbReference>
<gene>
    <name evidence="3 5" type="primary">murQ</name>
    <name evidence="5" type="ORF">ACH4GP_33930</name>
</gene>
<comment type="catalytic activity">
    <reaction evidence="3">
        <text>N-acetyl-D-muramate 6-phosphate + H2O = N-acetyl-D-glucosamine 6-phosphate + (R)-lactate</text>
        <dbReference type="Rhea" id="RHEA:26410"/>
        <dbReference type="ChEBI" id="CHEBI:15377"/>
        <dbReference type="ChEBI" id="CHEBI:16004"/>
        <dbReference type="ChEBI" id="CHEBI:57513"/>
        <dbReference type="ChEBI" id="CHEBI:58722"/>
        <dbReference type="EC" id="4.2.1.126"/>
    </reaction>
</comment>
<dbReference type="Proteomes" id="UP001610990">
    <property type="component" value="Unassembled WGS sequence"/>
</dbReference>
<dbReference type="PROSITE" id="PS51464">
    <property type="entry name" value="SIS"/>
    <property type="match status" value="1"/>
</dbReference>
<accession>A0ABW7RPG5</accession>
<evidence type="ECO:0000259" key="4">
    <source>
        <dbReference type="PROSITE" id="PS51464"/>
    </source>
</evidence>
<keyword evidence="1 3" id="KW-0456">Lyase</keyword>
<dbReference type="NCBIfam" id="NF003915">
    <property type="entry name" value="PRK05441.1"/>
    <property type="match status" value="1"/>
</dbReference>
<dbReference type="GO" id="GO:0016829">
    <property type="term" value="F:lyase activity"/>
    <property type="evidence" value="ECO:0007669"/>
    <property type="project" value="UniProtKB-KW"/>
</dbReference>
<dbReference type="EMBL" id="JBIRGH010000031">
    <property type="protein sequence ID" value="MFH8589318.1"/>
    <property type="molecule type" value="Genomic_DNA"/>
</dbReference>
<protein>
    <recommendedName>
        <fullName evidence="3">N-acetylmuramic acid 6-phosphate etherase</fullName>
        <shortName evidence="3">MurNAc-6-P etherase</shortName>
        <ecNumber evidence="3">4.2.1.126</ecNumber>
    </recommendedName>
    <alternativeName>
        <fullName evidence="3">N-acetylmuramic acid 6-phosphate hydrolase</fullName>
    </alternativeName>
    <alternativeName>
        <fullName evidence="3">N-acetylmuramic acid 6-phosphate lyase</fullName>
    </alternativeName>
</protein>
<dbReference type="SUPFAM" id="SSF53697">
    <property type="entry name" value="SIS domain"/>
    <property type="match status" value="1"/>
</dbReference>
<dbReference type="NCBIfam" id="TIGR00274">
    <property type="entry name" value="N-acetylmuramic acid 6-phosphate etherase"/>
    <property type="match status" value="1"/>
</dbReference>
<comment type="miscellaneous">
    <text evidence="3">A lyase-type mechanism (elimination/hydration) is suggested for the cleavage of the lactyl ether bond of MurNAc 6-phosphate, with the formation of an alpha,beta-unsaturated aldehyde intermediate with (E)-stereochemistry, followed by the syn addition of water to give product.</text>
</comment>
<dbReference type="InterPro" id="IPR040190">
    <property type="entry name" value="MURQ/GCKR"/>
</dbReference>
<dbReference type="PANTHER" id="PTHR10088">
    <property type="entry name" value="GLUCOKINASE REGULATORY PROTEIN"/>
    <property type="match status" value="1"/>
</dbReference>
<dbReference type="InterPro" id="IPR005488">
    <property type="entry name" value="Etherase_MurQ"/>
</dbReference>
<evidence type="ECO:0000256" key="1">
    <source>
        <dbReference type="ARBA" id="ARBA00023239"/>
    </source>
</evidence>
<proteinExistence type="inferred from homology"/>
<comment type="subunit">
    <text evidence="3">Homodimer.</text>
</comment>
<comment type="pathway">
    <text evidence="3">Amino-sugar metabolism; N-acetylmuramate degradation.</text>
</comment>
<dbReference type="PROSITE" id="PS01272">
    <property type="entry name" value="GCKR"/>
    <property type="match status" value="1"/>
</dbReference>
<evidence type="ECO:0000256" key="3">
    <source>
        <dbReference type="HAMAP-Rule" id="MF_00068"/>
    </source>
</evidence>
<evidence type="ECO:0000256" key="2">
    <source>
        <dbReference type="ARBA" id="ARBA00023277"/>
    </source>
</evidence>
<dbReference type="Gene3D" id="1.10.8.1080">
    <property type="match status" value="1"/>
</dbReference>
<dbReference type="HAMAP" id="MF_00068">
    <property type="entry name" value="MurQ"/>
    <property type="match status" value="1"/>
</dbReference>
<dbReference type="CDD" id="cd05007">
    <property type="entry name" value="SIS_Etherase"/>
    <property type="match status" value="1"/>
</dbReference>
<feature type="active site" description="Proton donor" evidence="3">
    <location>
        <position position="92"/>
    </location>
</feature>
<dbReference type="RefSeq" id="WP_397676342.1">
    <property type="nucleotide sequence ID" value="NZ_JBIRFW010000003.1"/>
</dbReference>
<evidence type="ECO:0000313" key="6">
    <source>
        <dbReference type="Proteomes" id="UP001610990"/>
    </source>
</evidence>
<dbReference type="Gene3D" id="3.40.50.10490">
    <property type="entry name" value="Glucose-6-phosphate isomerase like protein, domain 1"/>
    <property type="match status" value="1"/>
</dbReference>
<feature type="domain" description="SIS" evidence="4">
    <location>
        <begin position="64"/>
        <end position="227"/>
    </location>
</feature>
<organism evidence="5 6">
    <name type="scientific">Streptomyces celluloflavus</name>
    <dbReference type="NCBI Taxonomy" id="58344"/>
    <lineage>
        <taxon>Bacteria</taxon>
        <taxon>Bacillati</taxon>
        <taxon>Actinomycetota</taxon>
        <taxon>Actinomycetes</taxon>
        <taxon>Kitasatosporales</taxon>
        <taxon>Streptomycetaceae</taxon>
        <taxon>Streptomyces</taxon>
    </lineage>
</organism>
<dbReference type="InterPro" id="IPR001347">
    <property type="entry name" value="SIS_dom"/>
</dbReference>
<reference evidence="5 6" key="1">
    <citation type="submission" date="2024-10" db="EMBL/GenBank/DDBJ databases">
        <title>The Natural Products Discovery Center: Release of the First 8490 Sequenced Strains for Exploring Actinobacteria Biosynthetic Diversity.</title>
        <authorList>
            <person name="Kalkreuter E."/>
            <person name="Kautsar S.A."/>
            <person name="Yang D."/>
            <person name="Bader C.D."/>
            <person name="Teijaro C.N."/>
            <person name="Fluegel L."/>
            <person name="Davis C.M."/>
            <person name="Simpson J.R."/>
            <person name="Lauterbach L."/>
            <person name="Steele A.D."/>
            <person name="Gui C."/>
            <person name="Meng S."/>
            <person name="Li G."/>
            <person name="Viehrig K."/>
            <person name="Ye F."/>
            <person name="Su P."/>
            <person name="Kiefer A.F."/>
            <person name="Nichols A."/>
            <person name="Cepeda A.J."/>
            <person name="Yan W."/>
            <person name="Fan B."/>
            <person name="Jiang Y."/>
            <person name="Adhikari A."/>
            <person name="Zheng C.-J."/>
            <person name="Schuster L."/>
            <person name="Cowan T.M."/>
            <person name="Smanski M.J."/>
            <person name="Chevrette M.G."/>
            <person name="De Carvalho L.P.S."/>
            <person name="Shen B."/>
        </authorList>
    </citation>
    <scope>NUCLEOTIDE SEQUENCE [LARGE SCALE GENOMIC DNA]</scope>
    <source>
        <strain evidence="5 6">NPDC018013</strain>
    </source>
</reference>
<dbReference type="PANTHER" id="PTHR10088:SF4">
    <property type="entry name" value="GLUCOKINASE REGULATORY PROTEIN"/>
    <property type="match status" value="1"/>
</dbReference>
<keyword evidence="2 3" id="KW-0119">Carbohydrate metabolism</keyword>
<sequence length="315" mass="32590">MNAPYRTLRAQLDGLSTEAHRPELAAVDTLSTVELIRLMNAEDAKVPTAIAGVADRLAETVDAVADRMRRGGRLIHIGAGTAGRMGVLDSAECPPTFNTRPGQVVAVIAGGTEAMLSAVEGAEDDGDAAVRALDGLGLRPEDTVVGISASGRTPFAVAAVRHARAAGALTVGLSCNSPSELGRAADIPLEIVVGPEFLTGSTRLKAGTCQKLVLNTLSTAVMIKLGKTYGNLMVDVRASNEKLRARSRRIVHLATDADESTVETALDAADGEVKRAILMILAGVTADRAAGLLTDHDGRLRAALDTAPPAPTPTP</sequence>
<name>A0ABW7RPG5_9ACTN</name>
<comment type="similarity">
    <text evidence="3">Belongs to the GCKR-like family. MurNAc-6-P etherase subfamily.</text>
</comment>
<dbReference type="InterPro" id="IPR046348">
    <property type="entry name" value="SIS_dom_sf"/>
</dbReference>
<comment type="function">
    <text evidence="3">Specifically catalyzes the cleavage of the D-lactyl ether substituent of MurNAc 6-phosphate, producing GlcNAc 6-phosphate and D-lactate.</text>
</comment>
<dbReference type="EC" id="4.2.1.126" evidence="3"/>
<evidence type="ECO:0000313" key="5">
    <source>
        <dbReference type="EMBL" id="MFH8589318.1"/>
    </source>
</evidence>
<dbReference type="NCBIfam" id="NF009222">
    <property type="entry name" value="PRK12570.1"/>
    <property type="match status" value="1"/>
</dbReference>
<keyword evidence="6" id="KW-1185">Reference proteome</keyword>
<comment type="caution">
    <text evidence="5">The sequence shown here is derived from an EMBL/GenBank/DDBJ whole genome shotgun (WGS) entry which is preliminary data.</text>
</comment>
<feature type="active site" evidence="3">
    <location>
        <position position="123"/>
    </location>
</feature>